<sequence length="27" mass="3188">MSLLQISQLKQLMSQQHGLVRCCLSRW</sequence>
<dbReference type="EMBL" id="GBRH01266534">
    <property type="protein sequence ID" value="JAD31361.1"/>
    <property type="molecule type" value="Transcribed_RNA"/>
</dbReference>
<proteinExistence type="predicted"/>
<protein>
    <submittedName>
        <fullName evidence="1">Uncharacterized protein</fullName>
    </submittedName>
</protein>
<dbReference type="AlphaFoldDB" id="A0A0A8YXQ3"/>
<evidence type="ECO:0000313" key="1">
    <source>
        <dbReference type="EMBL" id="JAD31361.1"/>
    </source>
</evidence>
<reference evidence="1" key="2">
    <citation type="journal article" date="2015" name="Data Brief">
        <title>Shoot transcriptome of the giant reed, Arundo donax.</title>
        <authorList>
            <person name="Barrero R.A."/>
            <person name="Guerrero F.D."/>
            <person name="Moolhuijzen P."/>
            <person name="Goolsby J.A."/>
            <person name="Tidwell J."/>
            <person name="Bellgard S.E."/>
            <person name="Bellgard M.I."/>
        </authorList>
    </citation>
    <scope>NUCLEOTIDE SEQUENCE</scope>
    <source>
        <tissue evidence="1">Shoot tissue taken approximately 20 cm above the soil surface</tissue>
    </source>
</reference>
<reference evidence="1" key="1">
    <citation type="submission" date="2014-09" db="EMBL/GenBank/DDBJ databases">
        <authorList>
            <person name="Magalhaes I.L.F."/>
            <person name="Oliveira U."/>
            <person name="Santos F.R."/>
            <person name="Vidigal T.H.D.A."/>
            <person name="Brescovit A.D."/>
            <person name="Santos A.J."/>
        </authorList>
    </citation>
    <scope>NUCLEOTIDE SEQUENCE</scope>
    <source>
        <tissue evidence="1">Shoot tissue taken approximately 20 cm above the soil surface</tissue>
    </source>
</reference>
<name>A0A0A8YXQ3_ARUDO</name>
<organism evidence="1">
    <name type="scientific">Arundo donax</name>
    <name type="common">Giant reed</name>
    <name type="synonym">Donax arundinaceus</name>
    <dbReference type="NCBI Taxonomy" id="35708"/>
    <lineage>
        <taxon>Eukaryota</taxon>
        <taxon>Viridiplantae</taxon>
        <taxon>Streptophyta</taxon>
        <taxon>Embryophyta</taxon>
        <taxon>Tracheophyta</taxon>
        <taxon>Spermatophyta</taxon>
        <taxon>Magnoliopsida</taxon>
        <taxon>Liliopsida</taxon>
        <taxon>Poales</taxon>
        <taxon>Poaceae</taxon>
        <taxon>PACMAD clade</taxon>
        <taxon>Arundinoideae</taxon>
        <taxon>Arundineae</taxon>
        <taxon>Arundo</taxon>
    </lineage>
</organism>
<accession>A0A0A8YXQ3</accession>